<proteinExistence type="predicted"/>
<dbReference type="InterPro" id="IPR002645">
    <property type="entry name" value="STAS_dom"/>
</dbReference>
<accession>A0A239GG11</accession>
<evidence type="ECO:0000259" key="1">
    <source>
        <dbReference type="PROSITE" id="PS50801"/>
    </source>
</evidence>
<dbReference type="PANTHER" id="PTHR35849:SF2">
    <property type="entry name" value="BLR2341 PROTEIN"/>
    <property type="match status" value="1"/>
</dbReference>
<gene>
    <name evidence="2" type="ORF">SAMN06264365_12112</name>
</gene>
<keyword evidence="3" id="KW-1185">Reference proteome</keyword>
<dbReference type="Proteomes" id="UP000198415">
    <property type="component" value="Unassembled WGS sequence"/>
</dbReference>
<feature type="domain" description="STAS" evidence="1">
    <location>
        <begin position="25"/>
        <end position="133"/>
    </location>
</feature>
<evidence type="ECO:0000313" key="3">
    <source>
        <dbReference type="Proteomes" id="UP000198415"/>
    </source>
</evidence>
<sequence>MPPGVMMAGQASAPQGKVRRSMASFEARTVAEQGRVTVFLTGDCDLAARDRLTTVLLDAVSRSGAVFVDLAGVGFLDSTGVHSLVTAHHAALARGGRVYVLNAAGAVAVVLELTGLDTLLQAPVTKAEERRHA</sequence>
<name>A0A239GG11_9ACTN</name>
<dbReference type="InterPro" id="IPR036513">
    <property type="entry name" value="STAS_dom_sf"/>
</dbReference>
<dbReference type="PROSITE" id="PS50801">
    <property type="entry name" value="STAS"/>
    <property type="match status" value="1"/>
</dbReference>
<protein>
    <submittedName>
        <fullName evidence="2">Anti-anti-sigma factor</fullName>
    </submittedName>
</protein>
<dbReference type="SUPFAM" id="SSF52091">
    <property type="entry name" value="SpoIIaa-like"/>
    <property type="match status" value="1"/>
</dbReference>
<dbReference type="Gene3D" id="3.30.750.24">
    <property type="entry name" value="STAS domain"/>
    <property type="match status" value="1"/>
</dbReference>
<dbReference type="InterPro" id="IPR052746">
    <property type="entry name" value="MlaB_ABC_Transporter"/>
</dbReference>
<dbReference type="Pfam" id="PF01740">
    <property type="entry name" value="STAS"/>
    <property type="match status" value="1"/>
</dbReference>
<dbReference type="AlphaFoldDB" id="A0A239GG11"/>
<dbReference type="PANTHER" id="PTHR35849">
    <property type="entry name" value="BLR2341 PROTEIN"/>
    <property type="match status" value="1"/>
</dbReference>
<evidence type="ECO:0000313" key="2">
    <source>
        <dbReference type="EMBL" id="SNS68079.1"/>
    </source>
</evidence>
<dbReference type="EMBL" id="FZNR01000021">
    <property type="protein sequence ID" value="SNS68079.1"/>
    <property type="molecule type" value="Genomic_DNA"/>
</dbReference>
<reference evidence="2 3" key="1">
    <citation type="submission" date="2017-06" db="EMBL/GenBank/DDBJ databases">
        <authorList>
            <person name="Kim H.J."/>
            <person name="Triplett B.A."/>
        </authorList>
    </citation>
    <scope>NUCLEOTIDE SEQUENCE [LARGE SCALE GENOMIC DNA]</scope>
    <source>
        <strain evidence="2 3">DSM 43151</strain>
    </source>
</reference>
<organism evidence="2 3">
    <name type="scientific">Actinoplanes regularis</name>
    <dbReference type="NCBI Taxonomy" id="52697"/>
    <lineage>
        <taxon>Bacteria</taxon>
        <taxon>Bacillati</taxon>
        <taxon>Actinomycetota</taxon>
        <taxon>Actinomycetes</taxon>
        <taxon>Micromonosporales</taxon>
        <taxon>Micromonosporaceae</taxon>
        <taxon>Actinoplanes</taxon>
    </lineage>
</organism>
<dbReference type="CDD" id="cd07043">
    <property type="entry name" value="STAS_anti-anti-sigma_factors"/>
    <property type="match status" value="1"/>
</dbReference>